<dbReference type="GeneID" id="100902483"/>
<accession>A0AAJ6QPE7</accession>
<keyword evidence="3" id="KW-1185">Reference proteome</keyword>
<evidence type="ECO:0000256" key="2">
    <source>
        <dbReference type="SAM" id="SignalP"/>
    </source>
</evidence>
<proteinExistence type="predicted"/>
<dbReference type="AlphaFoldDB" id="A0AAJ6QPE7"/>
<organism evidence="3 4">
    <name type="scientific">Galendromus occidentalis</name>
    <name type="common">western predatory mite</name>
    <dbReference type="NCBI Taxonomy" id="34638"/>
    <lineage>
        <taxon>Eukaryota</taxon>
        <taxon>Metazoa</taxon>
        <taxon>Ecdysozoa</taxon>
        <taxon>Arthropoda</taxon>
        <taxon>Chelicerata</taxon>
        <taxon>Arachnida</taxon>
        <taxon>Acari</taxon>
        <taxon>Parasitiformes</taxon>
        <taxon>Mesostigmata</taxon>
        <taxon>Gamasina</taxon>
        <taxon>Phytoseioidea</taxon>
        <taxon>Phytoseiidae</taxon>
        <taxon>Typhlodrominae</taxon>
        <taxon>Galendromus</taxon>
    </lineage>
</organism>
<feature type="signal peptide" evidence="2">
    <location>
        <begin position="1"/>
        <end position="22"/>
    </location>
</feature>
<evidence type="ECO:0000313" key="3">
    <source>
        <dbReference type="Proteomes" id="UP000694867"/>
    </source>
</evidence>
<sequence length="156" mass="16791">MRVLTTGSLLLVVFLLVSVVQAQDDDDGDGAYGADDGGDDGYDAPADDGGDDGDDSPADGDDDFGGDESRPQPEYVSTIERDDDSLEGDASNKVEVRVAPHRRMRRSLDPIVNRMRRSSNGGGVVGPVHTYVRTDYDGNYRWGARHHVGSSYGRGK</sequence>
<reference evidence="4" key="1">
    <citation type="submission" date="2025-08" db="UniProtKB">
        <authorList>
            <consortium name="RefSeq"/>
        </authorList>
    </citation>
    <scope>IDENTIFICATION</scope>
</reference>
<evidence type="ECO:0000256" key="1">
    <source>
        <dbReference type="SAM" id="MobiDB-lite"/>
    </source>
</evidence>
<feature type="region of interest" description="Disordered" evidence="1">
    <location>
        <begin position="24"/>
        <end position="128"/>
    </location>
</feature>
<dbReference type="Proteomes" id="UP000694867">
    <property type="component" value="Unplaced"/>
</dbReference>
<dbReference type="KEGG" id="goe:100902483"/>
<dbReference type="RefSeq" id="XP_003739338.1">
    <property type="nucleotide sequence ID" value="XM_003739290.2"/>
</dbReference>
<gene>
    <name evidence="4" type="primary">LOC100902483</name>
</gene>
<name>A0AAJ6QPE7_9ACAR</name>
<keyword evidence="2" id="KW-0732">Signal</keyword>
<feature type="chain" id="PRO_5042532334" evidence="2">
    <location>
        <begin position="23"/>
        <end position="156"/>
    </location>
</feature>
<protein>
    <submittedName>
        <fullName evidence="4">Protein PFC0760c</fullName>
    </submittedName>
</protein>
<evidence type="ECO:0000313" key="4">
    <source>
        <dbReference type="RefSeq" id="XP_003739338.1"/>
    </source>
</evidence>
<feature type="compositionally biased region" description="Acidic residues" evidence="1">
    <location>
        <begin position="36"/>
        <end position="66"/>
    </location>
</feature>